<comment type="caution">
    <text evidence="2">The sequence shown here is derived from an EMBL/GenBank/DDBJ whole genome shotgun (WGS) entry which is preliminary data.</text>
</comment>
<organism evidence="2 3">
    <name type="scientific">Saguinus oedipus</name>
    <name type="common">Cotton-top tamarin</name>
    <name type="synonym">Oedipomidas oedipus</name>
    <dbReference type="NCBI Taxonomy" id="9490"/>
    <lineage>
        <taxon>Eukaryota</taxon>
        <taxon>Metazoa</taxon>
        <taxon>Chordata</taxon>
        <taxon>Craniata</taxon>
        <taxon>Vertebrata</taxon>
        <taxon>Euteleostomi</taxon>
        <taxon>Mammalia</taxon>
        <taxon>Eutheria</taxon>
        <taxon>Euarchontoglires</taxon>
        <taxon>Primates</taxon>
        <taxon>Haplorrhini</taxon>
        <taxon>Platyrrhini</taxon>
        <taxon>Cebidae</taxon>
        <taxon>Callitrichinae</taxon>
        <taxon>Saguinus</taxon>
    </lineage>
</organism>
<evidence type="ECO:0000313" key="2">
    <source>
        <dbReference type="EMBL" id="KAK2087241.1"/>
    </source>
</evidence>
<feature type="region of interest" description="Disordered" evidence="1">
    <location>
        <begin position="1"/>
        <end position="80"/>
    </location>
</feature>
<protein>
    <submittedName>
        <fullName evidence="2">Uncharacterized protein</fullName>
    </submittedName>
</protein>
<accession>A0ABQ9TR39</accession>
<evidence type="ECO:0000256" key="1">
    <source>
        <dbReference type="SAM" id="MobiDB-lite"/>
    </source>
</evidence>
<evidence type="ECO:0000313" key="3">
    <source>
        <dbReference type="Proteomes" id="UP001266305"/>
    </source>
</evidence>
<name>A0ABQ9TR39_SAGOE</name>
<feature type="compositionally biased region" description="Low complexity" evidence="1">
    <location>
        <begin position="1"/>
        <end position="29"/>
    </location>
</feature>
<dbReference type="EMBL" id="JASSZA010000019">
    <property type="protein sequence ID" value="KAK2087241.1"/>
    <property type="molecule type" value="Genomic_DNA"/>
</dbReference>
<keyword evidence="3" id="KW-1185">Reference proteome</keyword>
<reference evidence="2 3" key="1">
    <citation type="submission" date="2023-05" db="EMBL/GenBank/DDBJ databases">
        <title>B98-5 Cell Line De Novo Hybrid Assembly: An Optical Mapping Approach.</title>
        <authorList>
            <person name="Kananen K."/>
            <person name="Auerbach J.A."/>
            <person name="Kautto E."/>
            <person name="Blachly J.S."/>
        </authorList>
    </citation>
    <scope>NUCLEOTIDE SEQUENCE [LARGE SCALE GENOMIC DNA]</scope>
    <source>
        <strain evidence="2">B95-8</strain>
        <tissue evidence="2">Cell line</tissue>
    </source>
</reference>
<proteinExistence type="predicted"/>
<sequence>MPPTQSLSTGSSSSSSLSFGPTAPAGPALAPGPVPPTGPVVSDHAPYAGSALSPDHSPNTGHNFFRLTPSAGHTFPDDVP</sequence>
<dbReference type="Proteomes" id="UP001266305">
    <property type="component" value="Unassembled WGS sequence"/>
</dbReference>
<gene>
    <name evidence="2" type="ORF">P7K49_033148</name>
</gene>